<comment type="similarity">
    <text evidence="1">Belongs to the universal ribosomal protein uS3 family.</text>
</comment>
<evidence type="ECO:0000313" key="5">
    <source>
        <dbReference type="EMBL" id="GFE55966.1"/>
    </source>
</evidence>
<dbReference type="InterPro" id="IPR036419">
    <property type="entry name" value="Ribosomal_S3_C_sf"/>
</dbReference>
<dbReference type="AlphaFoldDB" id="A0A9W5TDU8"/>
<reference evidence="5" key="1">
    <citation type="submission" date="2019-12" db="EMBL/GenBank/DDBJ databases">
        <title>Genome sequence of Babesia ovis.</title>
        <authorList>
            <person name="Yamagishi J."/>
            <person name="Sevinc F."/>
            <person name="Xuan X."/>
        </authorList>
    </citation>
    <scope>NUCLEOTIDE SEQUENCE</scope>
    <source>
        <strain evidence="5">Selcuk</strain>
    </source>
</reference>
<dbReference type="EMBL" id="BLIY01000027">
    <property type="protein sequence ID" value="GFE55966.1"/>
    <property type="molecule type" value="Genomic_DNA"/>
</dbReference>
<dbReference type="GO" id="GO:0006412">
    <property type="term" value="P:translation"/>
    <property type="evidence" value="ECO:0007669"/>
    <property type="project" value="InterPro"/>
</dbReference>
<accession>A0A9W5TDU8</accession>
<keyword evidence="2 5" id="KW-0689">Ribosomal protein</keyword>
<evidence type="ECO:0000256" key="2">
    <source>
        <dbReference type="ARBA" id="ARBA00022980"/>
    </source>
</evidence>
<sequence length="234" mass="27846">MTKSISPIIFRSNLFLNSINKIHIKINKNLTYLNHFKFFQVLLNTIYMYKKTLKKIQINTKFLYFTCSYIDIYNICLNICFYDISRNTKDLIKSYKFMYVFNRSLNYFMSYKIHKNKSLFIWTVISYVKNKINNKFYILHNIKYYLLKSSNSYYKIISFCSKILNMNIKNKCDILGIKIKYSGCLQKGGNKKKVFSYTKGDVPICTISKNVDYISGHINTYKGAIGIKCWMVFK</sequence>
<name>A0A9W5TDU8_BABOV</name>
<dbReference type="SUPFAM" id="SSF54821">
    <property type="entry name" value="Ribosomal protein S3 C-terminal domain"/>
    <property type="match status" value="1"/>
</dbReference>
<comment type="caution">
    <text evidence="5">The sequence shown here is derived from an EMBL/GenBank/DDBJ whole genome shotgun (WGS) entry which is preliminary data.</text>
</comment>
<gene>
    <name evidence="5" type="ORF">BaOVIS_035200</name>
</gene>
<dbReference type="Proteomes" id="UP001057455">
    <property type="component" value="Unassembled WGS sequence"/>
</dbReference>
<evidence type="ECO:0000259" key="4">
    <source>
        <dbReference type="Pfam" id="PF00189"/>
    </source>
</evidence>
<dbReference type="Gene3D" id="3.30.1140.32">
    <property type="entry name" value="Ribosomal protein S3, C-terminal domain"/>
    <property type="match status" value="1"/>
</dbReference>
<evidence type="ECO:0000313" key="6">
    <source>
        <dbReference type="Proteomes" id="UP001057455"/>
    </source>
</evidence>
<geneLocation type="apicoplast" evidence="5"/>
<keyword evidence="5" id="KW-0934">Plastid</keyword>
<keyword evidence="3" id="KW-0687">Ribonucleoprotein</keyword>
<feature type="domain" description="Small ribosomal subunit protein uS3 C-terminal" evidence="4">
    <location>
        <begin position="171"/>
        <end position="230"/>
    </location>
</feature>
<evidence type="ECO:0000256" key="1">
    <source>
        <dbReference type="ARBA" id="ARBA00010761"/>
    </source>
</evidence>
<dbReference type="GO" id="GO:1990904">
    <property type="term" value="C:ribonucleoprotein complex"/>
    <property type="evidence" value="ECO:0007669"/>
    <property type="project" value="UniProtKB-KW"/>
</dbReference>
<evidence type="ECO:0000256" key="3">
    <source>
        <dbReference type="ARBA" id="ARBA00023274"/>
    </source>
</evidence>
<dbReference type="GO" id="GO:0005840">
    <property type="term" value="C:ribosome"/>
    <property type="evidence" value="ECO:0007669"/>
    <property type="project" value="UniProtKB-KW"/>
</dbReference>
<proteinExistence type="inferred from homology"/>
<dbReference type="InterPro" id="IPR001351">
    <property type="entry name" value="Ribosomal_uS3_C"/>
</dbReference>
<organism evidence="5 6">
    <name type="scientific">Babesia ovis</name>
    <dbReference type="NCBI Taxonomy" id="5869"/>
    <lineage>
        <taxon>Eukaryota</taxon>
        <taxon>Sar</taxon>
        <taxon>Alveolata</taxon>
        <taxon>Apicomplexa</taxon>
        <taxon>Aconoidasida</taxon>
        <taxon>Piroplasmida</taxon>
        <taxon>Babesiidae</taxon>
        <taxon>Babesia</taxon>
    </lineage>
</organism>
<keyword evidence="5" id="KW-0933">Apicoplast</keyword>
<dbReference type="GO" id="GO:0003735">
    <property type="term" value="F:structural constituent of ribosome"/>
    <property type="evidence" value="ECO:0007669"/>
    <property type="project" value="InterPro"/>
</dbReference>
<protein>
    <submittedName>
        <fullName evidence="5">Ribosomal protein S3</fullName>
    </submittedName>
</protein>
<keyword evidence="6" id="KW-1185">Reference proteome</keyword>
<dbReference type="OrthoDB" id="366046at2759"/>
<dbReference type="Pfam" id="PF00189">
    <property type="entry name" value="Ribosomal_S3_C"/>
    <property type="match status" value="1"/>
</dbReference>